<name>A0A6J3M352_9PEZI</name>
<dbReference type="Proteomes" id="UP000504637">
    <property type="component" value="Unplaced"/>
</dbReference>
<dbReference type="PANTHER" id="PTHR10579">
    <property type="entry name" value="CALCIUM-ACTIVATED CHLORIDE CHANNEL REGULATOR"/>
    <property type="match status" value="1"/>
</dbReference>
<protein>
    <recommendedName>
        <fullName evidence="3">RING-type domain-containing protein</fullName>
    </recommendedName>
</protein>
<feature type="compositionally biased region" description="Basic and acidic residues" evidence="2">
    <location>
        <begin position="163"/>
        <end position="193"/>
    </location>
</feature>
<reference evidence="5" key="1">
    <citation type="submission" date="2020-01" db="EMBL/GenBank/DDBJ databases">
        <authorList>
            <consortium name="DOE Joint Genome Institute"/>
            <person name="Haridas S."/>
            <person name="Albert R."/>
            <person name="Binder M."/>
            <person name="Bloem J."/>
            <person name="Labutti K."/>
            <person name="Salamov A."/>
            <person name="Andreopoulos B."/>
            <person name="Baker S.E."/>
            <person name="Barry K."/>
            <person name="Bills G."/>
            <person name="Bluhm B.H."/>
            <person name="Cannon C."/>
            <person name="Castanera R."/>
            <person name="Culley D.E."/>
            <person name="Daum C."/>
            <person name="Ezra D."/>
            <person name="Gonzalez J.B."/>
            <person name="Henrissat B."/>
            <person name="Kuo A."/>
            <person name="Liang C."/>
            <person name="Lipzen A."/>
            <person name="Lutzoni F."/>
            <person name="Magnuson J."/>
            <person name="Mondo S."/>
            <person name="Nolan M."/>
            <person name="Ohm R."/>
            <person name="Pangilinan J."/>
            <person name="Park H.-J."/>
            <person name="Ramirez L."/>
            <person name="Alfaro M."/>
            <person name="Sun H."/>
            <person name="Tritt A."/>
            <person name="Yoshinaga Y."/>
            <person name="Zwiers L.-H."/>
            <person name="Turgeon B.G."/>
            <person name="Goodwin S.B."/>
            <person name="Spatafora J.W."/>
            <person name="Crous P.W."/>
            <person name="Grigoriev I.V."/>
        </authorList>
    </citation>
    <scope>NUCLEOTIDE SEQUENCE</scope>
    <source>
        <strain evidence="5">CBS 342.82</strain>
    </source>
</reference>
<dbReference type="SUPFAM" id="SSF50729">
    <property type="entry name" value="PH domain-like"/>
    <property type="match status" value="1"/>
</dbReference>
<feature type="domain" description="RING-type" evidence="3">
    <location>
        <begin position="12"/>
        <end position="58"/>
    </location>
</feature>
<dbReference type="GO" id="GO:0008270">
    <property type="term" value="F:zinc ion binding"/>
    <property type="evidence" value="ECO:0007669"/>
    <property type="project" value="UniProtKB-KW"/>
</dbReference>
<dbReference type="Gene3D" id="3.30.40.10">
    <property type="entry name" value="Zinc/RING finger domain, C3HC4 (zinc finger)"/>
    <property type="match status" value="1"/>
</dbReference>
<evidence type="ECO:0000313" key="5">
    <source>
        <dbReference type="RefSeq" id="XP_033459492.1"/>
    </source>
</evidence>
<feature type="region of interest" description="Disordered" evidence="2">
    <location>
        <begin position="84"/>
        <end position="193"/>
    </location>
</feature>
<dbReference type="AlphaFoldDB" id="A0A6J3M352"/>
<dbReference type="InterPro" id="IPR011993">
    <property type="entry name" value="PH-like_dom_sf"/>
</dbReference>
<feature type="non-terminal residue" evidence="5">
    <location>
        <position position="978"/>
    </location>
</feature>
<dbReference type="GeneID" id="54358017"/>
<dbReference type="Pfam" id="PF15411">
    <property type="entry name" value="PH_10"/>
    <property type="match status" value="1"/>
</dbReference>
<dbReference type="InterPro" id="IPR001841">
    <property type="entry name" value="Znf_RING"/>
</dbReference>
<keyword evidence="1" id="KW-0479">Metal-binding</keyword>
<evidence type="ECO:0000313" key="4">
    <source>
        <dbReference type="Proteomes" id="UP000504637"/>
    </source>
</evidence>
<dbReference type="RefSeq" id="XP_033459492.1">
    <property type="nucleotide sequence ID" value="XM_033600217.1"/>
</dbReference>
<keyword evidence="4" id="KW-1185">Reference proteome</keyword>
<feature type="non-terminal residue" evidence="5">
    <location>
        <position position="1"/>
    </location>
</feature>
<dbReference type="OrthoDB" id="299997at2759"/>
<dbReference type="Gene3D" id="2.30.29.30">
    <property type="entry name" value="Pleckstrin-homology domain (PH domain)/Phosphotyrosine-binding domain (PTB)"/>
    <property type="match status" value="1"/>
</dbReference>
<gene>
    <name evidence="5" type="ORF">K489DRAFT_292355</name>
</gene>
<reference evidence="5" key="2">
    <citation type="submission" date="2020-04" db="EMBL/GenBank/DDBJ databases">
        <authorList>
            <consortium name="NCBI Genome Project"/>
        </authorList>
    </citation>
    <scope>NUCLEOTIDE SEQUENCE</scope>
    <source>
        <strain evidence="5">CBS 342.82</strain>
    </source>
</reference>
<feature type="compositionally biased region" description="Polar residues" evidence="2">
    <location>
        <begin position="94"/>
        <end position="109"/>
    </location>
</feature>
<dbReference type="SUPFAM" id="SSF53300">
    <property type="entry name" value="vWA-like"/>
    <property type="match status" value="1"/>
</dbReference>
<dbReference type="PANTHER" id="PTHR10579:SF43">
    <property type="entry name" value="ZINC FINGER (C3HC4-TYPE RING FINGER) FAMILY PROTEIN"/>
    <property type="match status" value="1"/>
</dbReference>
<evidence type="ECO:0000256" key="2">
    <source>
        <dbReference type="SAM" id="MobiDB-lite"/>
    </source>
</evidence>
<dbReference type="SMART" id="SM00184">
    <property type="entry name" value="RING"/>
    <property type="match status" value="1"/>
</dbReference>
<organism evidence="5">
    <name type="scientific">Dissoconium aciculare CBS 342.82</name>
    <dbReference type="NCBI Taxonomy" id="1314786"/>
    <lineage>
        <taxon>Eukaryota</taxon>
        <taxon>Fungi</taxon>
        <taxon>Dikarya</taxon>
        <taxon>Ascomycota</taxon>
        <taxon>Pezizomycotina</taxon>
        <taxon>Dothideomycetes</taxon>
        <taxon>Dothideomycetidae</taxon>
        <taxon>Mycosphaerellales</taxon>
        <taxon>Dissoconiaceae</taxon>
        <taxon>Dissoconium</taxon>
    </lineage>
</organism>
<dbReference type="InterPro" id="IPR013083">
    <property type="entry name" value="Znf_RING/FYVE/PHD"/>
</dbReference>
<accession>A0A6J3M352</accession>
<sequence>NRRERTFVGSVCATCDEPLEHILRGEAILQLTCGHISHEACLHEYVRDGHSAVCPTCEAPLDFDTSRGGKVDYDSLRKLIRATQDTIDQRRSSRPTQAQSTTSSVSYTAENAAEVLPEAVSDRRSDGSTTRSLLVNGEDAAQSQDGMNMHSRNVSSIGSHGSTEPKQRRADARSDHELPAVELPSDGRNDLDRFPVQEPTIVMRSEFPSITKSRYQQSLTCMVTIEVAESSWPTLPDSNLISPSIQAKQEQLSLQPSPMPNLPAHTPSVQEGIEDLERAREELFQRVDDWHGLDPNNFGKLKLRGSAIKVGKDRKVWQELDCYLFSEMLICVKEKKVSASACHVWDGLEQSAPAARWVLKGSILIKKHLEEVAAVPDHDILTLGLSVPQLPAFHLLFASRADLEIWSQALNSIDWEARFSLSKMDLDEIISEIENNATKHHAETPQQTTANSPVEEVPLKLKSPPLETAVGAHKALVSMRPLHSPMDIVVVFPISSAAHGFKADILRDSLRFLLSLLGDRDRLAIITVGDDSGSKILAPLTTKYSASWSSKLGQIQPLEQQDTVPDIIEGANAAVDILMRRRLSNPIAQVFLLSDVGSAAAETSIDLLTARADTGNIGIYTFGLGVTHTPDALLRVSERTRASYTYVKEWHMLRDCLAGCVGSLQSISHQNVKLRLRLPDGSPAKFVKVSGALESAKNVPGRSVEVALGDLRYGDRRNVLVQLIIQPERITEAVLSDHFESMVSNLPGMSPIEPPENRSALAEEVLLLEADLDWGDLTRDGSRVQLPEHSTLAVNRLPSSPFHEFHLPNRPRTPSTPPHPYIVQRRLELLTSDMLSRALQLIDQGQSARATHLLSETRTILQGLGKVNISSLPSPPPSVALPPTPKTPTKGSPIIAPLSAPSVSFDPAMMAILDSELNSNLDWIAHPDIFARDPRKAILQSIGVISTQRGFTLRTPTEALCAARISGVQHALKQSRAW</sequence>
<dbReference type="PROSITE" id="PS50089">
    <property type="entry name" value="ZF_RING_2"/>
    <property type="match status" value="1"/>
</dbReference>
<reference evidence="5" key="3">
    <citation type="submission" date="2025-08" db="UniProtKB">
        <authorList>
            <consortium name="RefSeq"/>
        </authorList>
    </citation>
    <scope>IDENTIFICATION</scope>
    <source>
        <strain evidence="5">CBS 342.82</strain>
    </source>
</reference>
<dbReference type="InterPro" id="IPR051266">
    <property type="entry name" value="CLCR"/>
</dbReference>
<keyword evidence="1" id="KW-0862">Zinc</keyword>
<dbReference type="InterPro" id="IPR036465">
    <property type="entry name" value="vWFA_dom_sf"/>
</dbReference>
<dbReference type="SUPFAM" id="SSF57850">
    <property type="entry name" value="RING/U-box"/>
    <property type="match status" value="1"/>
</dbReference>
<dbReference type="Gene3D" id="3.40.50.410">
    <property type="entry name" value="von Willebrand factor, type A domain"/>
    <property type="match status" value="1"/>
</dbReference>
<keyword evidence="1" id="KW-0863">Zinc-finger</keyword>
<feature type="compositionally biased region" description="Polar residues" evidence="2">
    <location>
        <begin position="141"/>
        <end position="162"/>
    </location>
</feature>
<feature type="region of interest" description="Disordered" evidence="2">
    <location>
        <begin position="437"/>
        <end position="456"/>
    </location>
</feature>
<proteinExistence type="predicted"/>
<evidence type="ECO:0000259" key="3">
    <source>
        <dbReference type="PROSITE" id="PS50089"/>
    </source>
</evidence>
<evidence type="ECO:0000256" key="1">
    <source>
        <dbReference type="PROSITE-ProRule" id="PRU00175"/>
    </source>
</evidence>